<protein>
    <recommendedName>
        <fullName evidence="2">Luciferase domain-containing protein</fullName>
    </recommendedName>
</protein>
<dbReference type="OrthoDB" id="5358398at2759"/>
<dbReference type="GeneID" id="63674166"/>
<feature type="region of interest" description="Disordered" evidence="1">
    <location>
        <begin position="100"/>
        <end position="128"/>
    </location>
</feature>
<feature type="region of interest" description="Disordered" evidence="1">
    <location>
        <begin position="1"/>
        <end position="37"/>
    </location>
</feature>
<evidence type="ECO:0000259" key="2">
    <source>
        <dbReference type="Pfam" id="PF17648"/>
    </source>
</evidence>
<accession>A0A0C2ILF3</accession>
<feature type="compositionally biased region" description="Basic residues" evidence="1">
    <location>
        <begin position="113"/>
        <end position="123"/>
    </location>
</feature>
<keyword evidence="4" id="KW-1185">Reference proteome</keyword>
<comment type="caution">
    <text evidence="3">The sequence shown here is derived from an EMBL/GenBank/DDBJ whole genome shotgun (WGS) entry which is preliminary data.</text>
</comment>
<sequence length="284" mass="31410">MAASSMSSPSVTATTRLTTGRNSTSNSLSSSYSSDDSFLHRTNSALDDDNDRHDDDNLSSNFYSVPHNLTSFLDHRPLAWRMSLPLAHDLTQARDLKDSSLHYTPSLPQSPRSHSHSHSRGRRPREDTLDRLRYDMADFVKATVWANHDTVRLRPSTCAKHAKHAGEGGPPSKGIFVDGGLDLPRWLLPTRGEHLHLHADGSAHMILSLADATAAVQCGWAERLPVLQDLVDGGSGGHEAVQYVAVHAPQSAAELPDWKRLVLASVRFCTYTQRELSIRRPERL</sequence>
<dbReference type="EMBL" id="AWTV01000008">
    <property type="protein sequence ID" value="KIH89921.1"/>
    <property type="molecule type" value="Genomic_DNA"/>
</dbReference>
<name>A0A0C2ILF3_9PEZI</name>
<dbReference type="Pfam" id="PF17648">
    <property type="entry name" value="Luciferase"/>
    <property type="match status" value="1"/>
</dbReference>
<feature type="domain" description="Luciferase" evidence="2">
    <location>
        <begin position="191"/>
        <end position="265"/>
    </location>
</feature>
<feature type="compositionally biased region" description="Low complexity" evidence="1">
    <location>
        <begin position="10"/>
        <end position="36"/>
    </location>
</feature>
<dbReference type="InterPro" id="IPR040841">
    <property type="entry name" value="Luciferase_dom"/>
</dbReference>
<proteinExistence type="predicted"/>
<gene>
    <name evidence="3" type="ORF">SPBR_00926</name>
</gene>
<evidence type="ECO:0000256" key="1">
    <source>
        <dbReference type="SAM" id="MobiDB-lite"/>
    </source>
</evidence>
<dbReference type="HOGENOM" id="CLU_086450_0_0_1"/>
<reference evidence="3 4" key="1">
    <citation type="journal article" date="2014" name="BMC Genomics">
        <title>Comparative genomics of the major fungal agents of human and animal Sporotrichosis: Sporothrix schenckii and Sporothrix brasiliensis.</title>
        <authorList>
            <person name="Teixeira M.M."/>
            <person name="de Almeida L.G."/>
            <person name="Kubitschek-Barreira P."/>
            <person name="Alves F.L."/>
            <person name="Kioshima E.S."/>
            <person name="Abadio A.K."/>
            <person name="Fernandes L."/>
            <person name="Derengowski L.S."/>
            <person name="Ferreira K.S."/>
            <person name="Souza R.C."/>
            <person name="Ruiz J.C."/>
            <person name="de Andrade N.C."/>
            <person name="Paes H.C."/>
            <person name="Nicola A.M."/>
            <person name="Albuquerque P."/>
            <person name="Gerber A.L."/>
            <person name="Martins V.P."/>
            <person name="Peconick L.D."/>
            <person name="Neto A.V."/>
            <person name="Chaucanez C.B."/>
            <person name="Silva P.A."/>
            <person name="Cunha O.L."/>
            <person name="de Oliveira F.F."/>
            <person name="dos Santos T.C."/>
            <person name="Barros A.L."/>
            <person name="Soares M.A."/>
            <person name="de Oliveira L.M."/>
            <person name="Marini M.M."/>
            <person name="Villalobos-Duno H."/>
            <person name="Cunha M.M."/>
            <person name="de Hoog S."/>
            <person name="da Silveira J.F."/>
            <person name="Henrissat B."/>
            <person name="Nino-Vega G.A."/>
            <person name="Cisalpino P.S."/>
            <person name="Mora-Montes H.M."/>
            <person name="Almeida S.R."/>
            <person name="Stajich J.E."/>
            <person name="Lopes-Bezerra L.M."/>
            <person name="Vasconcelos A.T."/>
            <person name="Felipe M.S."/>
        </authorList>
    </citation>
    <scope>NUCLEOTIDE SEQUENCE [LARGE SCALE GENOMIC DNA]</scope>
    <source>
        <strain evidence="3 4">5110</strain>
    </source>
</reference>
<dbReference type="VEuPathDB" id="FungiDB:SPBR_00926"/>
<organism evidence="3 4">
    <name type="scientific">Sporothrix brasiliensis 5110</name>
    <dbReference type="NCBI Taxonomy" id="1398154"/>
    <lineage>
        <taxon>Eukaryota</taxon>
        <taxon>Fungi</taxon>
        <taxon>Dikarya</taxon>
        <taxon>Ascomycota</taxon>
        <taxon>Pezizomycotina</taxon>
        <taxon>Sordariomycetes</taxon>
        <taxon>Sordariomycetidae</taxon>
        <taxon>Ophiostomatales</taxon>
        <taxon>Ophiostomataceae</taxon>
        <taxon>Sporothrix</taxon>
    </lineage>
</organism>
<evidence type="ECO:0000313" key="4">
    <source>
        <dbReference type="Proteomes" id="UP000031575"/>
    </source>
</evidence>
<evidence type="ECO:0000313" key="3">
    <source>
        <dbReference type="EMBL" id="KIH89921.1"/>
    </source>
</evidence>
<dbReference type="AlphaFoldDB" id="A0A0C2ILF3"/>
<dbReference type="RefSeq" id="XP_040617931.1">
    <property type="nucleotide sequence ID" value="XM_040759245.1"/>
</dbReference>
<dbReference type="Proteomes" id="UP000031575">
    <property type="component" value="Unassembled WGS sequence"/>
</dbReference>